<keyword evidence="3" id="KW-1185">Reference proteome</keyword>
<organism evidence="2 3">
    <name type="scientific">Faecalibacillus intestinalis</name>
    <dbReference type="NCBI Taxonomy" id="1982626"/>
    <lineage>
        <taxon>Bacteria</taxon>
        <taxon>Bacillati</taxon>
        <taxon>Bacillota</taxon>
        <taxon>Erysipelotrichia</taxon>
        <taxon>Erysipelotrichales</taxon>
        <taxon>Coprobacillaceae</taxon>
        <taxon>Faecalibacillus</taxon>
    </lineage>
</organism>
<dbReference type="Proteomes" id="UP001204814">
    <property type="component" value="Unassembled WGS sequence"/>
</dbReference>
<comment type="caution">
    <text evidence="2">The sequence shown here is derived from an EMBL/GenBank/DDBJ whole genome shotgun (WGS) entry which is preliminary data.</text>
</comment>
<proteinExistence type="predicted"/>
<evidence type="ECO:0000313" key="3">
    <source>
        <dbReference type="Proteomes" id="UP000240974"/>
    </source>
</evidence>
<dbReference type="EMBL" id="PYLQ01000018">
    <property type="protein sequence ID" value="PST39508.1"/>
    <property type="molecule type" value="Genomic_DNA"/>
</dbReference>
<protein>
    <submittedName>
        <fullName evidence="2">Uncharacterized protein</fullName>
    </submittedName>
</protein>
<evidence type="ECO:0000313" key="1">
    <source>
        <dbReference type="EMBL" id="MCQ5061234.1"/>
    </source>
</evidence>
<gene>
    <name evidence="2" type="ORF">C7U54_11215</name>
    <name evidence="1" type="ORF">NE542_05200</name>
</gene>
<dbReference type="Proteomes" id="UP000240974">
    <property type="component" value="Unassembled WGS sequence"/>
</dbReference>
<dbReference type="EMBL" id="JANGBO010000002">
    <property type="protein sequence ID" value="MCQ5061234.1"/>
    <property type="molecule type" value="Genomic_DNA"/>
</dbReference>
<evidence type="ECO:0000313" key="2">
    <source>
        <dbReference type="EMBL" id="PST39508.1"/>
    </source>
</evidence>
<sequence>MKKENFLYAAIIIGSIDQVENVLEGDEMDMCEGMERMAEGFRKEGRSEGVIEGKLEEKQNTLKEQLEI</sequence>
<dbReference type="RefSeq" id="WP_107030341.1">
    <property type="nucleotide sequence ID" value="NZ_JAJDLC010000002.1"/>
</dbReference>
<dbReference type="AlphaFoldDB" id="A0A2T3FW47"/>
<reference evidence="1" key="2">
    <citation type="submission" date="2022-06" db="EMBL/GenBank/DDBJ databases">
        <title>Isolation of gut microbiota from human fecal samples.</title>
        <authorList>
            <person name="Pamer E.G."/>
            <person name="Barat B."/>
            <person name="Waligurski E."/>
            <person name="Medina S."/>
            <person name="Paddock L."/>
            <person name="Mostad J."/>
        </authorList>
    </citation>
    <scope>NUCLEOTIDE SEQUENCE</scope>
    <source>
        <strain evidence="1">DFI.6.24</strain>
    </source>
</reference>
<reference evidence="2 3" key="1">
    <citation type="journal article" date="2019" name="Int. J. Syst. Evol. Microbiol.">
        <title>Faecalibacillus intestinalis gen. nov., sp. nov. and Faecalibacillus faecis sp. nov., isolated from human faeces.</title>
        <authorList>
            <person name="Seo B."/>
            <person name="Jeon K."/>
            <person name="Baek I."/>
            <person name="Lee Y.M."/>
            <person name="Baek K."/>
            <person name="Ko G."/>
        </authorList>
    </citation>
    <scope>NUCLEOTIDE SEQUENCE [LARGE SCALE GENOMIC DNA]</scope>
    <source>
        <strain evidence="2 3">SNUG30099</strain>
    </source>
</reference>
<accession>A0A2T3FW47</accession>
<name>A0A2T3FW47_9FIRM</name>